<evidence type="ECO:0000256" key="2">
    <source>
        <dbReference type="ARBA" id="ARBA00047984"/>
    </source>
</evidence>
<dbReference type="InterPro" id="IPR027417">
    <property type="entry name" value="P-loop_NTPase"/>
</dbReference>
<evidence type="ECO:0000256" key="1">
    <source>
        <dbReference type="ARBA" id="ARBA00012552"/>
    </source>
</evidence>
<feature type="signal peptide" evidence="3">
    <location>
        <begin position="1"/>
        <end position="17"/>
    </location>
</feature>
<dbReference type="GO" id="GO:0003723">
    <property type="term" value="F:RNA binding"/>
    <property type="evidence" value="ECO:0007669"/>
    <property type="project" value="TreeGrafter"/>
</dbReference>
<dbReference type="EC" id="3.6.4.13" evidence="1"/>
<gene>
    <name evidence="4" type="ORF">Dsin_012757</name>
</gene>
<dbReference type="Gene3D" id="3.40.50.300">
    <property type="entry name" value="P-loop containing nucleotide triphosphate hydrolases"/>
    <property type="match status" value="1"/>
</dbReference>
<keyword evidence="5" id="KW-1185">Reference proteome</keyword>
<comment type="catalytic activity">
    <reaction evidence="2">
        <text>ATP + H2O = ADP + phosphate + H(+)</text>
        <dbReference type="Rhea" id="RHEA:13065"/>
        <dbReference type="ChEBI" id="CHEBI:15377"/>
        <dbReference type="ChEBI" id="CHEBI:15378"/>
        <dbReference type="ChEBI" id="CHEBI:30616"/>
        <dbReference type="ChEBI" id="CHEBI:43474"/>
        <dbReference type="ChEBI" id="CHEBI:456216"/>
        <dbReference type="EC" id="3.6.4.13"/>
    </reaction>
</comment>
<comment type="caution">
    <text evidence="4">The sequence shown here is derived from an EMBL/GenBank/DDBJ whole genome shotgun (WGS) entry which is preliminary data.</text>
</comment>
<keyword evidence="3" id="KW-0732">Signal</keyword>
<dbReference type="PANTHER" id="PTHR18934">
    <property type="entry name" value="ATP-DEPENDENT RNA HELICASE"/>
    <property type="match status" value="1"/>
</dbReference>
<accession>A0AAE0AJZ7</accession>
<organism evidence="4 5">
    <name type="scientific">Dipteronia sinensis</name>
    <dbReference type="NCBI Taxonomy" id="43782"/>
    <lineage>
        <taxon>Eukaryota</taxon>
        <taxon>Viridiplantae</taxon>
        <taxon>Streptophyta</taxon>
        <taxon>Embryophyta</taxon>
        <taxon>Tracheophyta</taxon>
        <taxon>Spermatophyta</taxon>
        <taxon>Magnoliopsida</taxon>
        <taxon>eudicotyledons</taxon>
        <taxon>Gunneridae</taxon>
        <taxon>Pentapetalae</taxon>
        <taxon>rosids</taxon>
        <taxon>malvids</taxon>
        <taxon>Sapindales</taxon>
        <taxon>Sapindaceae</taxon>
        <taxon>Hippocastanoideae</taxon>
        <taxon>Acereae</taxon>
        <taxon>Dipteronia</taxon>
    </lineage>
</organism>
<dbReference type="EMBL" id="JANJYJ010000004">
    <property type="protein sequence ID" value="KAK3218787.1"/>
    <property type="molecule type" value="Genomic_DNA"/>
</dbReference>
<reference evidence="4" key="1">
    <citation type="journal article" date="2023" name="Plant J.">
        <title>Genome sequences and population genomics provide insights into the demographic history, inbreeding, and mutation load of two 'living fossil' tree species of Dipteronia.</title>
        <authorList>
            <person name="Feng Y."/>
            <person name="Comes H.P."/>
            <person name="Chen J."/>
            <person name="Zhu S."/>
            <person name="Lu R."/>
            <person name="Zhang X."/>
            <person name="Li P."/>
            <person name="Qiu J."/>
            <person name="Olsen K.M."/>
            <person name="Qiu Y."/>
        </authorList>
    </citation>
    <scope>NUCLEOTIDE SEQUENCE</scope>
    <source>
        <strain evidence="4">NBL</strain>
    </source>
</reference>
<proteinExistence type="predicted"/>
<sequence length="119" mass="13194">MWPGVAVVCCFGPFARAISVAERVADERCESSLGSDGSLVGYQVRLDSAMNERIKLLFCTTGILLRKIEPSKQLKFQMVHSIRKRRKTVGKQTISDEGGTQSTTGANPKLDIMAWINYQ</sequence>
<dbReference type="Proteomes" id="UP001281410">
    <property type="component" value="Unassembled WGS sequence"/>
</dbReference>
<dbReference type="PANTHER" id="PTHR18934:SF246">
    <property type="entry name" value="DEXH-BOX ATP-DEPENDENT RNA HELICASE DEXH4, CHLOROPLASTIC-RELATED"/>
    <property type="match status" value="1"/>
</dbReference>
<name>A0AAE0AJZ7_9ROSI</name>
<feature type="chain" id="PRO_5041923724" description="RNA helicase" evidence="3">
    <location>
        <begin position="18"/>
        <end position="119"/>
    </location>
</feature>
<evidence type="ECO:0000313" key="5">
    <source>
        <dbReference type="Proteomes" id="UP001281410"/>
    </source>
</evidence>
<dbReference type="AlphaFoldDB" id="A0AAE0AJZ7"/>
<protein>
    <recommendedName>
        <fullName evidence="1">RNA helicase</fullName>
        <ecNumber evidence="1">3.6.4.13</ecNumber>
    </recommendedName>
</protein>
<evidence type="ECO:0000256" key="3">
    <source>
        <dbReference type="SAM" id="SignalP"/>
    </source>
</evidence>
<evidence type="ECO:0000313" key="4">
    <source>
        <dbReference type="EMBL" id="KAK3218787.1"/>
    </source>
</evidence>
<dbReference type="GO" id="GO:0003724">
    <property type="term" value="F:RNA helicase activity"/>
    <property type="evidence" value="ECO:0007669"/>
    <property type="project" value="UniProtKB-EC"/>
</dbReference>